<dbReference type="EMBL" id="LK934637">
    <property type="protein sequence ID" value="CDU17918.1"/>
    <property type="molecule type" value="Genomic_DNA"/>
</dbReference>
<dbReference type="AlphaFoldDB" id="A0A077Y6M6"/>
<reference evidence="4 5" key="1">
    <citation type="journal article" date="2014" name="BMC Biol.">
        <title>A comprehensive evaluation of rodent malaria parasite genomes and gene expression.</title>
        <authorList>
            <person name="Otto T.D."/>
            <person name="Bohme U."/>
            <person name="Jackson A.P."/>
            <person name="Hunt M."/>
            <person name="Franke-Fayard B."/>
            <person name="Hoeijmakers W.A."/>
            <person name="Religa A.A."/>
            <person name="Robertson L."/>
            <person name="Sanders M."/>
            <person name="Ogun S.A."/>
            <person name="Cunningham D."/>
            <person name="Erhart A."/>
            <person name="Billker O."/>
            <person name="Khan S.M."/>
            <person name="Stunnenberg H.G."/>
            <person name="Langhorne J."/>
            <person name="Holder A.A."/>
            <person name="Waters A.P."/>
            <person name="Newbold C.I."/>
            <person name="Pain A."/>
            <person name="Berriman M."/>
            <person name="Janse C.J."/>
        </authorList>
    </citation>
    <scope>NUCLEOTIDE SEQUENCE [LARGE SCALE GENOMIC DNA]</scope>
    <source>
        <strain evidence="3 4">17X</strain>
        <strain evidence="2 5">YM</strain>
    </source>
</reference>
<gene>
    <name evidence="3" type="ORF">PY17X_0914400</name>
    <name evidence="2" type="ORF">PYYM_0913900</name>
</gene>
<dbReference type="Proteomes" id="UP000072904">
    <property type="component" value="Chromosome 9"/>
</dbReference>
<evidence type="ECO:0000313" key="5">
    <source>
        <dbReference type="Proteomes" id="UP000072904"/>
    </source>
</evidence>
<evidence type="ECO:0000256" key="1">
    <source>
        <dbReference type="SAM" id="MobiDB-lite"/>
    </source>
</evidence>
<proteinExistence type="predicted"/>
<dbReference type="RefSeq" id="XP_022812161.1">
    <property type="nucleotide sequence ID" value="XM_022955953.1"/>
</dbReference>
<feature type="region of interest" description="Disordered" evidence="1">
    <location>
        <begin position="1"/>
        <end position="29"/>
    </location>
</feature>
<organism evidence="2 5">
    <name type="scientific">Plasmodium yoelii</name>
    <dbReference type="NCBI Taxonomy" id="5861"/>
    <lineage>
        <taxon>Eukaryota</taxon>
        <taxon>Sar</taxon>
        <taxon>Alveolata</taxon>
        <taxon>Apicomplexa</taxon>
        <taxon>Aconoidasida</taxon>
        <taxon>Haemosporida</taxon>
        <taxon>Plasmodiidae</taxon>
        <taxon>Plasmodium</taxon>
        <taxon>Plasmodium (Vinckeia)</taxon>
    </lineage>
</organism>
<evidence type="ECO:0000313" key="4">
    <source>
        <dbReference type="Proteomes" id="UP000072874"/>
    </source>
</evidence>
<sequence>MVQNLKVKVKKNKITERKNKSKKPQKNKEKIVVKSLRKKNKLVKINKIEETAKKLCASTSNNLKFLNMKEMKKKRNSQ</sequence>
<accession>A0A077Y6M6</accession>
<reference evidence="3" key="4">
    <citation type="submission" date="2019-05" db="EMBL/GenBank/DDBJ databases">
        <authorList>
            <consortium name="Pathogen Informatics"/>
        </authorList>
    </citation>
    <scope>NUCLEOTIDE SEQUENCE</scope>
    <source>
        <strain evidence="3">17X</strain>
    </source>
</reference>
<evidence type="ECO:0000313" key="2">
    <source>
        <dbReference type="EMBL" id="CDU17918.1"/>
    </source>
</evidence>
<dbReference type="GeneID" id="34859835"/>
<reference evidence="2" key="3">
    <citation type="submission" date="2014-05" db="EMBL/GenBank/DDBJ databases">
        <authorList>
            <person name="Aslett A.Martin."/>
            <person name="De Silva Nishadi"/>
        </authorList>
    </citation>
    <scope>NUCLEOTIDE SEQUENCE</scope>
    <source>
        <strain evidence="2">YM</strain>
    </source>
</reference>
<evidence type="ECO:0000313" key="3">
    <source>
        <dbReference type="EMBL" id="VTZ78335.1"/>
    </source>
</evidence>
<protein>
    <submittedName>
        <fullName evidence="2">Uncharacterized protein</fullName>
    </submittedName>
</protein>
<dbReference type="OrthoDB" id="372896at2759"/>
<reference evidence="3" key="2">
    <citation type="submission" date="2014-05" db="EMBL/GenBank/DDBJ databases">
        <authorList>
            <person name="Aslett M.A."/>
            <person name="De Silva N."/>
        </authorList>
    </citation>
    <scope>NUCLEOTIDE SEQUENCE</scope>
    <source>
        <strain evidence="3">17X</strain>
    </source>
</reference>
<dbReference type="VEuPathDB" id="PlasmoDB:PYYM_0913900"/>
<dbReference type="KEGG" id="pyo:PY17X_0914400"/>
<dbReference type="Proteomes" id="UP000072874">
    <property type="component" value="Chromosome 9"/>
</dbReference>
<dbReference type="EMBL" id="LM993663">
    <property type="protein sequence ID" value="VTZ78335.1"/>
    <property type="molecule type" value="Genomic_DNA"/>
</dbReference>
<dbReference type="VEuPathDB" id="PlasmoDB:PY17X_0914400"/>
<dbReference type="VEuPathDB" id="PlasmoDB:Py17XNL_000900168"/>
<name>A0A077Y6M6_PLAYE</name>